<sequence>MKNSRISIKTYKELPNIQLLMNIEELFTERERLLRKAKSIKHKSDRINKKLQKIDSELAKHGY</sequence>
<organism evidence="1 2">
    <name type="scientific">candidate division MSBL1 archaeon SCGC-AAA382A20</name>
    <dbReference type="NCBI Taxonomy" id="1698280"/>
    <lineage>
        <taxon>Archaea</taxon>
        <taxon>Methanobacteriati</taxon>
        <taxon>Methanobacteriota</taxon>
        <taxon>candidate division MSBL1</taxon>
    </lineage>
</organism>
<name>A0A133VLU9_9EURY</name>
<comment type="caution">
    <text evidence="1">The sequence shown here is derived from an EMBL/GenBank/DDBJ whole genome shotgun (WGS) entry which is preliminary data.</text>
</comment>
<protein>
    <submittedName>
        <fullName evidence="1">Uncharacterized protein</fullName>
    </submittedName>
</protein>
<reference evidence="1 2" key="1">
    <citation type="journal article" date="2016" name="Sci. Rep.">
        <title>Metabolic traits of an uncultured archaeal lineage -MSBL1- from brine pools of the Red Sea.</title>
        <authorList>
            <person name="Mwirichia R."/>
            <person name="Alam I."/>
            <person name="Rashid M."/>
            <person name="Vinu M."/>
            <person name="Ba-Alawi W."/>
            <person name="Anthony Kamau A."/>
            <person name="Kamanda Ngugi D."/>
            <person name="Goker M."/>
            <person name="Klenk H.P."/>
            <person name="Bajic V."/>
            <person name="Stingl U."/>
        </authorList>
    </citation>
    <scope>NUCLEOTIDE SEQUENCE [LARGE SCALE GENOMIC DNA]</scope>
    <source>
        <strain evidence="1">SCGC-AAA382A20</strain>
    </source>
</reference>
<evidence type="ECO:0000313" key="2">
    <source>
        <dbReference type="Proteomes" id="UP000070263"/>
    </source>
</evidence>
<evidence type="ECO:0000313" key="1">
    <source>
        <dbReference type="EMBL" id="KXB07377.1"/>
    </source>
</evidence>
<proteinExistence type="predicted"/>
<dbReference type="Proteomes" id="UP000070263">
    <property type="component" value="Unassembled WGS sequence"/>
</dbReference>
<dbReference type="EMBL" id="LHYE01000009">
    <property type="protein sequence ID" value="KXB07377.1"/>
    <property type="molecule type" value="Genomic_DNA"/>
</dbReference>
<gene>
    <name evidence="1" type="ORF">AKJ51_01405</name>
</gene>
<dbReference type="AlphaFoldDB" id="A0A133VLU9"/>
<accession>A0A133VLU9</accession>
<keyword evidence="2" id="KW-1185">Reference proteome</keyword>